<keyword evidence="2" id="KW-0732">Signal</keyword>
<dbReference type="Pfam" id="PF07813">
    <property type="entry name" value="LTXXQ"/>
    <property type="match status" value="1"/>
</dbReference>
<name>A0ABP3PEN4_9PROT</name>
<dbReference type="EMBL" id="BAAADD010000002">
    <property type="protein sequence ID" value="GAA0562076.1"/>
    <property type="molecule type" value="Genomic_DNA"/>
</dbReference>
<evidence type="ECO:0008006" key="5">
    <source>
        <dbReference type="Google" id="ProtNLM"/>
    </source>
</evidence>
<protein>
    <recommendedName>
        <fullName evidence="5">LTXXQ motif family protein</fullName>
    </recommendedName>
</protein>
<evidence type="ECO:0000313" key="4">
    <source>
        <dbReference type="Proteomes" id="UP001499951"/>
    </source>
</evidence>
<organism evidence="3 4">
    <name type="scientific">Rhizomicrobium electricum</name>
    <dbReference type="NCBI Taxonomy" id="480070"/>
    <lineage>
        <taxon>Bacteria</taxon>
        <taxon>Pseudomonadati</taxon>
        <taxon>Pseudomonadota</taxon>
        <taxon>Alphaproteobacteria</taxon>
        <taxon>Micropepsales</taxon>
        <taxon>Micropepsaceae</taxon>
        <taxon>Rhizomicrobium</taxon>
    </lineage>
</organism>
<keyword evidence="4" id="KW-1185">Reference proteome</keyword>
<feature type="signal peptide" evidence="2">
    <location>
        <begin position="1"/>
        <end position="21"/>
    </location>
</feature>
<evidence type="ECO:0000256" key="1">
    <source>
        <dbReference type="SAM" id="MobiDB-lite"/>
    </source>
</evidence>
<proteinExistence type="predicted"/>
<comment type="caution">
    <text evidence="3">The sequence shown here is derived from an EMBL/GenBank/DDBJ whole genome shotgun (WGS) entry which is preliminary data.</text>
</comment>
<feature type="region of interest" description="Disordered" evidence="1">
    <location>
        <begin position="127"/>
        <end position="168"/>
    </location>
</feature>
<evidence type="ECO:0000256" key="2">
    <source>
        <dbReference type="SAM" id="SignalP"/>
    </source>
</evidence>
<reference evidence="4" key="1">
    <citation type="journal article" date="2019" name="Int. J. Syst. Evol. Microbiol.">
        <title>The Global Catalogue of Microorganisms (GCM) 10K type strain sequencing project: providing services to taxonomists for standard genome sequencing and annotation.</title>
        <authorList>
            <consortium name="The Broad Institute Genomics Platform"/>
            <consortium name="The Broad Institute Genome Sequencing Center for Infectious Disease"/>
            <person name="Wu L."/>
            <person name="Ma J."/>
        </authorList>
    </citation>
    <scope>NUCLEOTIDE SEQUENCE [LARGE SCALE GENOMIC DNA]</scope>
    <source>
        <strain evidence="4">JCM 15089</strain>
    </source>
</reference>
<accession>A0ABP3PEN4</accession>
<feature type="chain" id="PRO_5045941967" description="LTXXQ motif family protein" evidence="2">
    <location>
        <begin position="22"/>
        <end position="168"/>
    </location>
</feature>
<gene>
    <name evidence="3" type="ORF">GCM10008942_08140</name>
</gene>
<sequence>MTRRLITAAAALLFASGSALAQTPPPPDHSGKADMQQHFTDMCRDRQAHTAGELAMLETRLQLSDQQKPLFERWKKVKLGAAKSSDCLPPPDGEPTIVDRVKHEEKMLRARLDELKAEQPALEALFASLSPEQKKAFAPPRHPGQDRPGPMRGPGDHGPGTPPPAPEN</sequence>
<dbReference type="RefSeq" id="WP_166932263.1">
    <property type="nucleotide sequence ID" value="NZ_BAAADD010000002.1"/>
</dbReference>
<evidence type="ECO:0000313" key="3">
    <source>
        <dbReference type="EMBL" id="GAA0562076.1"/>
    </source>
</evidence>
<dbReference type="InterPro" id="IPR012899">
    <property type="entry name" value="LTXXQ"/>
</dbReference>
<dbReference type="Proteomes" id="UP001499951">
    <property type="component" value="Unassembled WGS sequence"/>
</dbReference>